<evidence type="ECO:0000313" key="3">
    <source>
        <dbReference type="Proteomes" id="UP000460549"/>
    </source>
</evidence>
<evidence type="ECO:0008006" key="4">
    <source>
        <dbReference type="Google" id="ProtNLM"/>
    </source>
</evidence>
<evidence type="ECO:0000256" key="1">
    <source>
        <dbReference type="SAM" id="Phobius"/>
    </source>
</evidence>
<proteinExistence type="predicted"/>
<keyword evidence="1" id="KW-0472">Membrane</keyword>
<gene>
    <name evidence="2" type="ORF">FYJ80_05775</name>
</gene>
<sequence length="259" mass="29528">MAKSKTMVYIISLILLSIFAIIVLYSLSYIPLFNISAIKMYGVSEVSAPLEKLISSYYNVNRFKIDFSKEEEKIKAFCQVEDAIIRWKFPSTIEIHITETQEKCLLFDENGYYMNKAGRLVELDSDEAAFLKDKMVIIEVLPEYVSYLKTYGIRGQLDNVLSLIASVGEENGALISRIKYDNNNSDSFGQIVITLASLSSQLFVKERVSKDRISDSIKVIRKEAESEVSTYTKKSMIRYDLYKDALVKRLSSGDINYGK</sequence>
<evidence type="ECO:0000313" key="2">
    <source>
        <dbReference type="EMBL" id="MSU06288.1"/>
    </source>
</evidence>
<dbReference type="Proteomes" id="UP000460549">
    <property type="component" value="Unassembled WGS sequence"/>
</dbReference>
<name>A0A7X2PD95_9SPIO</name>
<accession>A0A7X2PD95</accession>
<feature type="transmembrane region" description="Helical" evidence="1">
    <location>
        <begin position="7"/>
        <end position="30"/>
    </location>
</feature>
<keyword evidence="1" id="KW-0812">Transmembrane</keyword>
<keyword evidence="3" id="KW-1185">Reference proteome</keyword>
<dbReference type="AlphaFoldDB" id="A0A7X2PD95"/>
<protein>
    <recommendedName>
        <fullName evidence="4">POTRA domain-containing protein</fullName>
    </recommendedName>
</protein>
<organism evidence="2 3">
    <name type="scientific">Bullifex porci</name>
    <dbReference type="NCBI Taxonomy" id="2606638"/>
    <lineage>
        <taxon>Bacteria</taxon>
        <taxon>Pseudomonadati</taxon>
        <taxon>Spirochaetota</taxon>
        <taxon>Spirochaetia</taxon>
        <taxon>Spirochaetales</taxon>
        <taxon>Spirochaetaceae</taxon>
        <taxon>Bullifex</taxon>
    </lineage>
</organism>
<dbReference type="EMBL" id="VUNN01000009">
    <property type="protein sequence ID" value="MSU06288.1"/>
    <property type="molecule type" value="Genomic_DNA"/>
</dbReference>
<reference evidence="2 3" key="1">
    <citation type="submission" date="2019-08" db="EMBL/GenBank/DDBJ databases">
        <title>In-depth cultivation of the pig gut microbiome towards novel bacterial diversity and tailored functional studies.</title>
        <authorList>
            <person name="Wylensek D."/>
            <person name="Hitch T.C.A."/>
            <person name="Clavel T."/>
        </authorList>
    </citation>
    <scope>NUCLEOTIDE SEQUENCE [LARGE SCALE GENOMIC DNA]</scope>
    <source>
        <strain evidence="2 3">NM-380-WT-3C1</strain>
    </source>
</reference>
<keyword evidence="1" id="KW-1133">Transmembrane helix</keyword>
<comment type="caution">
    <text evidence="2">The sequence shown here is derived from an EMBL/GenBank/DDBJ whole genome shotgun (WGS) entry which is preliminary data.</text>
</comment>
<dbReference type="RefSeq" id="WP_154425264.1">
    <property type="nucleotide sequence ID" value="NZ_VUNN01000009.1"/>
</dbReference>